<accession>A0A1Y3BG01</accession>
<sequence>MLRLIADHSHYLMNKHPDLARRIIEGLCYTFELHIDVIRQKTLLKDFKNE</sequence>
<dbReference type="Proteomes" id="UP000194236">
    <property type="component" value="Unassembled WGS sequence"/>
</dbReference>
<proteinExistence type="predicted"/>
<dbReference type="EMBL" id="MUJZ01021078">
    <property type="protein sequence ID" value="OTF79849.1"/>
    <property type="molecule type" value="Genomic_DNA"/>
</dbReference>
<gene>
    <name evidence="1" type="ORF">BLA29_001167</name>
</gene>
<name>A0A1Y3BG01_EURMA</name>
<reference evidence="1 2" key="1">
    <citation type="submission" date="2017-03" db="EMBL/GenBank/DDBJ databases">
        <title>Genome Survey of Euroglyphus maynei.</title>
        <authorList>
            <person name="Arlian L.G."/>
            <person name="Morgan M.S."/>
            <person name="Rider S.D."/>
        </authorList>
    </citation>
    <scope>NUCLEOTIDE SEQUENCE [LARGE SCALE GENOMIC DNA]</scope>
    <source>
        <strain evidence="1">Arlian Lab</strain>
        <tissue evidence="1">Whole body</tissue>
    </source>
</reference>
<keyword evidence="2" id="KW-1185">Reference proteome</keyword>
<organism evidence="1 2">
    <name type="scientific">Euroglyphus maynei</name>
    <name type="common">Mayne's house dust mite</name>
    <dbReference type="NCBI Taxonomy" id="6958"/>
    <lineage>
        <taxon>Eukaryota</taxon>
        <taxon>Metazoa</taxon>
        <taxon>Ecdysozoa</taxon>
        <taxon>Arthropoda</taxon>
        <taxon>Chelicerata</taxon>
        <taxon>Arachnida</taxon>
        <taxon>Acari</taxon>
        <taxon>Acariformes</taxon>
        <taxon>Sarcoptiformes</taxon>
        <taxon>Astigmata</taxon>
        <taxon>Psoroptidia</taxon>
        <taxon>Analgoidea</taxon>
        <taxon>Pyroglyphidae</taxon>
        <taxon>Pyroglyphinae</taxon>
        <taxon>Euroglyphus</taxon>
    </lineage>
</organism>
<evidence type="ECO:0000313" key="2">
    <source>
        <dbReference type="Proteomes" id="UP000194236"/>
    </source>
</evidence>
<comment type="caution">
    <text evidence="1">The sequence shown here is derived from an EMBL/GenBank/DDBJ whole genome shotgun (WGS) entry which is preliminary data.</text>
</comment>
<dbReference type="AlphaFoldDB" id="A0A1Y3BG01"/>
<protein>
    <submittedName>
        <fullName evidence="1">Uncharacterized protein</fullName>
    </submittedName>
</protein>
<evidence type="ECO:0000313" key="1">
    <source>
        <dbReference type="EMBL" id="OTF79849.1"/>
    </source>
</evidence>